<feature type="transmembrane region" description="Helical" evidence="1">
    <location>
        <begin position="143"/>
        <end position="164"/>
    </location>
</feature>
<dbReference type="STRING" id="626937.HMPREF3293_02968"/>
<evidence type="ECO:0000313" key="3">
    <source>
        <dbReference type="Proteomes" id="UP000070366"/>
    </source>
</evidence>
<name>A0A136Q0U7_9FIRM</name>
<accession>A0A136Q0U7</accession>
<sequence>MRDMEQGYEPELERLARQMNKLEELPALIEEIRTQSRSMAEAESRMRGLVENSARLVSGMIAVMESMQREQMQIRYALLEKTGDLKKRIDLYSEETNGRLAAIERQQADCARKEEETQASFFSKLEKKEKAGQKKNRSGLRAVKVLVAVFGSAIVALLILFHFFL</sequence>
<proteinExistence type="predicted"/>
<keyword evidence="1" id="KW-0472">Membrane</keyword>
<dbReference type="EMBL" id="LSZW01000065">
    <property type="protein sequence ID" value="KXK64313.1"/>
    <property type="molecule type" value="Genomic_DNA"/>
</dbReference>
<dbReference type="KEGG" id="cmiu:B1H56_08255"/>
<dbReference type="OrthoDB" id="9912529at2"/>
<comment type="caution">
    <text evidence="2">The sequence shown here is derived from an EMBL/GenBank/DDBJ whole genome shotgun (WGS) entry which is preliminary data.</text>
</comment>
<gene>
    <name evidence="2" type="ORF">HMPREF3293_02968</name>
</gene>
<reference evidence="3" key="1">
    <citation type="submission" date="2016-02" db="EMBL/GenBank/DDBJ databases">
        <authorList>
            <person name="Mitreva M."/>
            <person name="Pepin K.H."/>
            <person name="Mihindukulasuriya K.A."/>
            <person name="Fulton R."/>
            <person name="Fronick C."/>
            <person name="O'Laughlin M."/>
            <person name="Miner T."/>
            <person name="Herter B."/>
            <person name="Rosa B.A."/>
            <person name="Cordes M."/>
            <person name="Tomlinson C."/>
            <person name="Wollam A."/>
            <person name="Palsikar V.B."/>
            <person name="Mardis E.R."/>
            <person name="Wilson R.K."/>
        </authorList>
    </citation>
    <scope>NUCLEOTIDE SEQUENCE [LARGE SCALE GENOMIC DNA]</scope>
    <source>
        <strain evidence="3">DSM 22607</strain>
    </source>
</reference>
<evidence type="ECO:0000313" key="2">
    <source>
        <dbReference type="EMBL" id="KXK64313.1"/>
    </source>
</evidence>
<evidence type="ECO:0000256" key="1">
    <source>
        <dbReference type="SAM" id="Phobius"/>
    </source>
</evidence>
<organism evidence="2 3">
    <name type="scientific">Christensenella minuta</name>
    <dbReference type="NCBI Taxonomy" id="626937"/>
    <lineage>
        <taxon>Bacteria</taxon>
        <taxon>Bacillati</taxon>
        <taxon>Bacillota</taxon>
        <taxon>Clostridia</taxon>
        <taxon>Christensenellales</taxon>
        <taxon>Christensenellaceae</taxon>
        <taxon>Christensenella</taxon>
    </lineage>
</organism>
<keyword evidence="1" id="KW-0812">Transmembrane</keyword>
<dbReference type="AlphaFoldDB" id="A0A136Q0U7"/>
<keyword evidence="3" id="KW-1185">Reference proteome</keyword>
<protein>
    <submittedName>
        <fullName evidence="2">Uncharacterized protein</fullName>
    </submittedName>
</protein>
<dbReference type="Proteomes" id="UP000070366">
    <property type="component" value="Unassembled WGS sequence"/>
</dbReference>
<dbReference type="RefSeq" id="WP_066523114.1">
    <property type="nucleotide sequence ID" value="NZ_CABMOF010000013.1"/>
</dbReference>
<keyword evidence="1" id="KW-1133">Transmembrane helix</keyword>